<dbReference type="InterPro" id="IPR011020">
    <property type="entry name" value="HTTM-like"/>
</dbReference>
<reference evidence="7 8" key="1">
    <citation type="submission" date="2021-05" db="EMBL/GenBank/DDBJ databases">
        <title>Whole genome sequence of Curtobacterium flaccumfaciens pv. flaccumfaciens strain CFBP 8819.</title>
        <authorList>
            <person name="Osdaghi E."/>
            <person name="Taghouti G."/>
            <person name="Portier P."/>
            <person name="Fazliarab A."/>
            <person name="Taghavi S.M."/>
            <person name="Briand M."/>
            <person name="Le-Saux M."/>
            <person name="Jacques M.-A."/>
        </authorList>
    </citation>
    <scope>NUCLEOTIDE SEQUENCE [LARGE SCALE GENOMIC DNA]</scope>
    <source>
        <strain evidence="7 8">CFBP 8819</strain>
    </source>
</reference>
<accession>A0ABS5VJC3</accession>
<keyword evidence="8" id="KW-1185">Reference proteome</keyword>
<name>A0ABS5VJC3_9MICO</name>
<protein>
    <submittedName>
        <fullName evidence="7">HTTM domain-containing protein</fullName>
    </submittedName>
</protein>
<dbReference type="PANTHER" id="PTHR39535:SF2">
    <property type="entry name" value="HTTM DOMAIN-CONTAINING PROTEIN"/>
    <property type="match status" value="1"/>
</dbReference>
<feature type="transmembrane region" description="Helical" evidence="5">
    <location>
        <begin position="95"/>
        <end position="113"/>
    </location>
</feature>
<gene>
    <name evidence="7" type="ORF">KK097_13830</name>
</gene>
<keyword evidence="4 5" id="KW-0472">Membrane</keyword>
<dbReference type="RefSeq" id="WP_214545209.1">
    <property type="nucleotide sequence ID" value="NZ_JAHEWS010000023.1"/>
</dbReference>
<sequence>MTSAATLQRHDGAGEGGRGPFAPYVSAVSPFTPVLGLVRSAIAAAALLTLVFTPTDQLFFRSSTFPTGANCGNSMSWMSLFCIGSSSGHLELTKWVAVSVLAIVVTGLLPAITALPHWWVTWSLMSSSTAVDGGEHLAANLTLILVPLVLLDRRRWHWTPDRRYVSRSSWVAVIGYTTLGLWTLQMMGVYFQASVAKFSVLEWSDGTALWYWMQNPVFAPAGAVGHLVRNALQWLPLTVIATYGTLALQLALVGAVFMPRRPRHLLLALAVAFHLAIAVLMGLWSFSIIMIAADLLLLLRPHESESVARALHMGSRNERQVNHVSA</sequence>
<evidence type="ECO:0000313" key="8">
    <source>
        <dbReference type="Proteomes" id="UP001519641"/>
    </source>
</evidence>
<dbReference type="NCBIfam" id="TIGR04033">
    <property type="entry name" value="export_SdpB"/>
    <property type="match status" value="1"/>
</dbReference>
<keyword evidence="2 5" id="KW-0812">Transmembrane</keyword>
<feature type="transmembrane region" description="Helical" evidence="5">
    <location>
        <begin position="234"/>
        <end position="258"/>
    </location>
</feature>
<evidence type="ECO:0000259" key="6">
    <source>
        <dbReference type="SMART" id="SM00752"/>
    </source>
</evidence>
<comment type="caution">
    <text evidence="7">The sequence shown here is derived from an EMBL/GenBank/DDBJ whole genome shotgun (WGS) entry which is preliminary data.</text>
</comment>
<dbReference type="InterPro" id="IPR052964">
    <property type="entry name" value="Sporulation_signal_mat"/>
</dbReference>
<comment type="subcellular location">
    <subcellularLocation>
        <location evidence="1">Endomembrane system</location>
        <topology evidence="1">Multi-pass membrane protein</topology>
    </subcellularLocation>
</comment>
<dbReference type="SMART" id="SM00752">
    <property type="entry name" value="HTTM"/>
    <property type="match status" value="1"/>
</dbReference>
<dbReference type="InterPro" id="IPR023894">
    <property type="entry name" value="Sporulation_SdpB"/>
</dbReference>
<dbReference type="EMBL" id="JAHEWS010000023">
    <property type="protein sequence ID" value="MBT1588893.1"/>
    <property type="molecule type" value="Genomic_DNA"/>
</dbReference>
<keyword evidence="3 5" id="KW-1133">Transmembrane helix</keyword>
<evidence type="ECO:0000256" key="3">
    <source>
        <dbReference type="ARBA" id="ARBA00022989"/>
    </source>
</evidence>
<evidence type="ECO:0000256" key="1">
    <source>
        <dbReference type="ARBA" id="ARBA00004127"/>
    </source>
</evidence>
<evidence type="ECO:0000256" key="2">
    <source>
        <dbReference type="ARBA" id="ARBA00022692"/>
    </source>
</evidence>
<organism evidence="7 8">
    <name type="scientific">Curtobacterium aurantiacum</name>
    <dbReference type="NCBI Taxonomy" id="3236919"/>
    <lineage>
        <taxon>Bacteria</taxon>
        <taxon>Bacillati</taxon>
        <taxon>Actinomycetota</taxon>
        <taxon>Actinomycetes</taxon>
        <taxon>Micrococcales</taxon>
        <taxon>Microbacteriaceae</taxon>
        <taxon>Curtobacterium</taxon>
    </lineage>
</organism>
<dbReference type="Proteomes" id="UP001519641">
    <property type="component" value="Unassembled WGS sequence"/>
</dbReference>
<feature type="transmembrane region" description="Helical" evidence="5">
    <location>
        <begin position="133"/>
        <end position="151"/>
    </location>
</feature>
<evidence type="ECO:0000313" key="7">
    <source>
        <dbReference type="EMBL" id="MBT1588893.1"/>
    </source>
</evidence>
<feature type="transmembrane region" description="Helical" evidence="5">
    <location>
        <begin position="171"/>
        <end position="193"/>
    </location>
</feature>
<proteinExistence type="predicted"/>
<evidence type="ECO:0000256" key="4">
    <source>
        <dbReference type="ARBA" id="ARBA00023136"/>
    </source>
</evidence>
<feature type="domain" description="HTTM-like" evidence="6">
    <location>
        <begin position="27"/>
        <end position="302"/>
    </location>
</feature>
<dbReference type="PANTHER" id="PTHR39535">
    <property type="entry name" value="SPORULATION-DELAYING PROTEIN SDPB"/>
    <property type="match status" value="1"/>
</dbReference>
<feature type="transmembrane region" description="Helical" evidence="5">
    <location>
        <begin position="265"/>
        <end position="293"/>
    </location>
</feature>
<evidence type="ECO:0000256" key="5">
    <source>
        <dbReference type="SAM" id="Phobius"/>
    </source>
</evidence>